<reference evidence="6" key="1">
    <citation type="submission" date="2023-06" db="EMBL/GenBank/DDBJ databases">
        <title>Genome-scale phylogeny and comparative genomics of the fungal order Sordariales.</title>
        <authorList>
            <consortium name="Lawrence Berkeley National Laboratory"/>
            <person name="Hensen N."/>
            <person name="Bonometti L."/>
            <person name="Westerberg I."/>
            <person name="Brannstrom I.O."/>
            <person name="Guillou S."/>
            <person name="Cros-Aarteil S."/>
            <person name="Calhoun S."/>
            <person name="Haridas S."/>
            <person name="Kuo A."/>
            <person name="Mondo S."/>
            <person name="Pangilinan J."/>
            <person name="Riley R."/>
            <person name="LaButti K."/>
            <person name="Andreopoulos B."/>
            <person name="Lipzen A."/>
            <person name="Chen C."/>
            <person name="Yanf M."/>
            <person name="Daum C."/>
            <person name="Ng V."/>
            <person name="Clum A."/>
            <person name="Steindorff A."/>
            <person name="Ohm R."/>
            <person name="Martin F."/>
            <person name="Silar P."/>
            <person name="Natvig D."/>
            <person name="Lalanne C."/>
            <person name="Gautier V."/>
            <person name="Ament-velasquez S.L."/>
            <person name="Kruys A."/>
            <person name="Hutchinson M.I."/>
            <person name="Powell A.J."/>
            <person name="Barry K."/>
            <person name="Miller A.N."/>
            <person name="Grigoriev I.V."/>
            <person name="Debuchy R."/>
            <person name="Gladieux P."/>
            <person name="Thoren M.H."/>
            <person name="Johannesson H."/>
        </authorList>
    </citation>
    <scope>NUCLEOTIDE SEQUENCE</scope>
    <source>
        <strain evidence="6">SMH3187-1</strain>
    </source>
</reference>
<dbReference type="InterPro" id="IPR013901">
    <property type="entry name" value="Anthrone_oxy"/>
</dbReference>
<comment type="caution">
    <text evidence="6">The sequence shown here is derived from an EMBL/GenBank/DDBJ whole genome shotgun (WGS) entry which is preliminary data.</text>
</comment>
<gene>
    <name evidence="6" type="ORF">B0T18DRAFT_438894</name>
</gene>
<evidence type="ECO:0000256" key="5">
    <source>
        <dbReference type="ARBA" id="ARBA00034313"/>
    </source>
</evidence>
<proteinExistence type="inferred from homology"/>
<dbReference type="PANTHER" id="PTHR35042">
    <property type="entry name" value="ANTHRONE OXYGENASE ENCC"/>
    <property type="match status" value="1"/>
</dbReference>
<evidence type="ECO:0000256" key="2">
    <source>
        <dbReference type="ARBA" id="ARBA00022692"/>
    </source>
</evidence>
<dbReference type="EMBL" id="JAUKUD010000005">
    <property type="protein sequence ID" value="KAK0742683.1"/>
    <property type="molecule type" value="Genomic_DNA"/>
</dbReference>
<evidence type="ECO:0000256" key="1">
    <source>
        <dbReference type="ARBA" id="ARBA00004141"/>
    </source>
</evidence>
<evidence type="ECO:0000256" key="4">
    <source>
        <dbReference type="ARBA" id="ARBA00023136"/>
    </source>
</evidence>
<dbReference type="Proteomes" id="UP001172155">
    <property type="component" value="Unassembled WGS sequence"/>
</dbReference>
<comment type="similarity">
    <text evidence="5">Belongs to the anthrone oxygenase family.</text>
</comment>
<evidence type="ECO:0000256" key="3">
    <source>
        <dbReference type="ARBA" id="ARBA00022989"/>
    </source>
</evidence>
<keyword evidence="7" id="KW-1185">Reference proteome</keyword>
<dbReference type="Pfam" id="PF08592">
    <property type="entry name" value="Anthrone_oxy"/>
    <property type="match status" value="1"/>
</dbReference>
<organism evidence="6 7">
    <name type="scientific">Schizothecium vesticola</name>
    <dbReference type="NCBI Taxonomy" id="314040"/>
    <lineage>
        <taxon>Eukaryota</taxon>
        <taxon>Fungi</taxon>
        <taxon>Dikarya</taxon>
        <taxon>Ascomycota</taxon>
        <taxon>Pezizomycotina</taxon>
        <taxon>Sordariomycetes</taxon>
        <taxon>Sordariomycetidae</taxon>
        <taxon>Sordariales</taxon>
        <taxon>Schizotheciaceae</taxon>
        <taxon>Schizothecium</taxon>
    </lineage>
</organism>
<dbReference type="AlphaFoldDB" id="A0AA40ENP6"/>
<sequence>MISISPDTVAVATAACSQTNTPQGNAITQSFMGVPALLVDFPPPSSPGHAAAARHLGQQWPIFWSVGNVFFRPISTLGIFGYGYAGYCAYWSGKFRPVSSLNLTQLGSSTSGLSYSKDWRVFAVSMACHLITVLHSALNMQPINNKLDGLREPKISGVDSSLAEYYARRWIKLNLLRLTMPVVAGSLALWQTLKRV</sequence>
<comment type="subcellular location">
    <subcellularLocation>
        <location evidence="1">Membrane</location>
        <topology evidence="1">Multi-pass membrane protein</topology>
    </subcellularLocation>
</comment>
<name>A0AA40ENP6_9PEZI</name>
<evidence type="ECO:0000313" key="7">
    <source>
        <dbReference type="Proteomes" id="UP001172155"/>
    </source>
</evidence>
<dbReference type="GO" id="GO:0016020">
    <property type="term" value="C:membrane"/>
    <property type="evidence" value="ECO:0007669"/>
    <property type="project" value="UniProtKB-SubCell"/>
</dbReference>
<accession>A0AA40ENP6</accession>
<evidence type="ECO:0008006" key="8">
    <source>
        <dbReference type="Google" id="ProtNLM"/>
    </source>
</evidence>
<protein>
    <recommendedName>
        <fullName evidence="8">DUF1772-domain-containing protein</fullName>
    </recommendedName>
</protein>
<keyword evidence="4" id="KW-0472">Membrane</keyword>
<keyword evidence="3" id="KW-1133">Transmembrane helix</keyword>
<dbReference type="PANTHER" id="PTHR35042:SF1">
    <property type="entry name" value="DUF1772-DOMAIN-CONTAINING PROTEIN"/>
    <property type="match status" value="1"/>
</dbReference>
<keyword evidence="2" id="KW-0812">Transmembrane</keyword>
<evidence type="ECO:0000313" key="6">
    <source>
        <dbReference type="EMBL" id="KAK0742683.1"/>
    </source>
</evidence>